<dbReference type="GO" id="GO:0005524">
    <property type="term" value="F:ATP binding"/>
    <property type="evidence" value="ECO:0007669"/>
    <property type="project" value="InterPro"/>
</dbReference>
<name>M9M5N2_PAEPP</name>
<dbReference type="InterPro" id="IPR027417">
    <property type="entry name" value="P-loop_NTPase"/>
</dbReference>
<dbReference type="Proteomes" id="UP000029453">
    <property type="component" value="Unassembled WGS sequence"/>
</dbReference>
<reference evidence="2 3" key="1">
    <citation type="submission" date="2012-10" db="EMBL/GenBank/DDBJ databases">
        <title>Draft Genome Sequence of Paenibacillus popilliae ATCC 14706T.</title>
        <authorList>
            <person name="Iiyama K."/>
            <person name="Mori K."/>
            <person name="Mon H."/>
            <person name="Chieda Y."/>
            <person name="Lee J.M."/>
            <person name="Kusakabe T."/>
            <person name="Tashiro K."/>
            <person name="Asano S."/>
            <person name="Yasunaga-Aoki C."/>
            <person name="Shimizu S."/>
        </authorList>
    </citation>
    <scope>NUCLEOTIDE SEQUENCE [LARGE SCALE GENOMIC DNA]</scope>
    <source>
        <strain evidence="2 3">ATCC 14706</strain>
    </source>
</reference>
<accession>M9M5N2</accession>
<keyword evidence="3" id="KW-1185">Reference proteome</keyword>
<dbReference type="Pfam" id="PF01695">
    <property type="entry name" value="IstB_IS21"/>
    <property type="match status" value="1"/>
</dbReference>
<dbReference type="EMBL" id="BALG01000491">
    <property type="protein sequence ID" value="GAC44454.1"/>
    <property type="molecule type" value="Genomic_DNA"/>
</dbReference>
<organism evidence="2 3">
    <name type="scientific">Paenibacillus popilliae ATCC 14706</name>
    <dbReference type="NCBI Taxonomy" id="1212764"/>
    <lineage>
        <taxon>Bacteria</taxon>
        <taxon>Bacillati</taxon>
        <taxon>Bacillota</taxon>
        <taxon>Bacilli</taxon>
        <taxon>Bacillales</taxon>
        <taxon>Paenibacillaceae</taxon>
        <taxon>Paenibacillus</taxon>
    </lineage>
</organism>
<dbReference type="Gene3D" id="3.40.50.300">
    <property type="entry name" value="P-loop containing nucleotide triphosphate hydrolases"/>
    <property type="match status" value="1"/>
</dbReference>
<dbReference type="AlphaFoldDB" id="M9M5N2"/>
<evidence type="ECO:0000259" key="1">
    <source>
        <dbReference type="Pfam" id="PF01695"/>
    </source>
</evidence>
<evidence type="ECO:0000313" key="3">
    <source>
        <dbReference type="Proteomes" id="UP000029453"/>
    </source>
</evidence>
<proteinExistence type="predicted"/>
<protein>
    <submittedName>
        <fullName evidence="2">DNA replication protein</fullName>
    </submittedName>
</protein>
<feature type="domain" description="IstB-like ATP-binding" evidence="1">
    <location>
        <begin position="8"/>
        <end position="89"/>
    </location>
</feature>
<dbReference type="SUPFAM" id="SSF52540">
    <property type="entry name" value="P-loop containing nucleoside triphosphate hydrolases"/>
    <property type="match status" value="1"/>
</dbReference>
<evidence type="ECO:0000313" key="2">
    <source>
        <dbReference type="EMBL" id="GAC44454.1"/>
    </source>
</evidence>
<comment type="caution">
    <text evidence="2">The sequence shown here is derived from an EMBL/GenBank/DDBJ whole genome shotgun (WGS) entry which is preliminary data.</text>
</comment>
<sequence length="95" mass="11262">MNCIDHEYKLLIIDEIGYLPIEAEDAKLFFQLIDLRYEKRSTIFTTNVNFRAWDEVFREPKLANAILDRILHHAAVVTIIGESYRLKNHIDQEDK</sequence>
<dbReference type="InterPro" id="IPR002611">
    <property type="entry name" value="IstB_ATP-bd"/>
</dbReference>
<gene>
    <name evidence="2" type="ORF">PPOP_3860</name>
</gene>